<dbReference type="PANTHER" id="PTHR38781">
    <property type="entry name" value="ANTITOXIN DINJ-RELATED"/>
    <property type="match status" value="1"/>
</dbReference>
<evidence type="ECO:0000256" key="1">
    <source>
        <dbReference type="ARBA" id="ARBA00010562"/>
    </source>
</evidence>
<dbReference type="Gene3D" id="1.10.1220.10">
    <property type="entry name" value="Met repressor-like"/>
    <property type="match status" value="1"/>
</dbReference>
<evidence type="ECO:0000313" key="4">
    <source>
        <dbReference type="Proteomes" id="UP001470230"/>
    </source>
</evidence>
<keyword evidence="4" id="KW-1185">Reference proteome</keyword>
<accession>A0ABR2GNL3</accession>
<dbReference type="EMBL" id="JAPFFF010000103">
    <property type="protein sequence ID" value="KAK8835451.1"/>
    <property type="molecule type" value="Genomic_DNA"/>
</dbReference>
<dbReference type="Proteomes" id="UP001470230">
    <property type="component" value="Unassembled WGS sequence"/>
</dbReference>
<evidence type="ECO:0008006" key="5">
    <source>
        <dbReference type="Google" id="ProtNLM"/>
    </source>
</evidence>
<dbReference type="Pfam" id="PF04221">
    <property type="entry name" value="RelB"/>
    <property type="match status" value="1"/>
</dbReference>
<dbReference type="PANTHER" id="PTHR38781:SF1">
    <property type="entry name" value="ANTITOXIN DINJ-RELATED"/>
    <property type="match status" value="1"/>
</dbReference>
<name>A0ABR2GNL3_9EUKA</name>
<evidence type="ECO:0000313" key="3">
    <source>
        <dbReference type="EMBL" id="KAK8835451.1"/>
    </source>
</evidence>
<comment type="caution">
    <text evidence="3">The sequence shown here is derived from an EMBL/GenBank/DDBJ whole genome shotgun (WGS) entry which is preliminary data.</text>
</comment>
<proteinExistence type="inferred from homology"/>
<reference evidence="3 4" key="1">
    <citation type="submission" date="2024-04" db="EMBL/GenBank/DDBJ databases">
        <title>Tritrichomonas musculus Genome.</title>
        <authorList>
            <person name="Alves-Ferreira E."/>
            <person name="Grigg M."/>
            <person name="Lorenzi H."/>
            <person name="Galac M."/>
        </authorList>
    </citation>
    <scope>NUCLEOTIDE SEQUENCE [LARGE SCALE GENOMIC DNA]</scope>
    <source>
        <strain evidence="3 4">EAF2021</strain>
    </source>
</reference>
<dbReference type="InterPro" id="IPR007337">
    <property type="entry name" value="RelB/DinJ"/>
</dbReference>
<keyword evidence="2" id="KW-1277">Toxin-antitoxin system</keyword>
<sequence>MASVSVTVRIDEDLKKDFENTLDDIGLTTTAAFTVFAKAVAKQHRIPFELVADPFWSEKNQKHLRSAIKNLENGKGKEHELIEVNDD</sequence>
<evidence type="ECO:0000256" key="2">
    <source>
        <dbReference type="ARBA" id="ARBA00022649"/>
    </source>
</evidence>
<dbReference type="NCBIfam" id="TIGR02384">
    <property type="entry name" value="RelB_DinJ"/>
    <property type="match status" value="1"/>
</dbReference>
<organism evidence="3 4">
    <name type="scientific">Tritrichomonas musculus</name>
    <dbReference type="NCBI Taxonomy" id="1915356"/>
    <lineage>
        <taxon>Eukaryota</taxon>
        <taxon>Metamonada</taxon>
        <taxon>Parabasalia</taxon>
        <taxon>Tritrichomonadida</taxon>
        <taxon>Tritrichomonadidae</taxon>
        <taxon>Tritrichomonas</taxon>
    </lineage>
</organism>
<dbReference type="InterPro" id="IPR013321">
    <property type="entry name" value="Arc_rbn_hlx_hlx"/>
</dbReference>
<gene>
    <name evidence="3" type="ORF">M9Y10_004555</name>
</gene>
<comment type="similarity">
    <text evidence="1">Belongs to the RelB/DinJ antitoxin family.</text>
</comment>
<protein>
    <recommendedName>
        <fullName evidence="5">DNA-damage-inducible protein J</fullName>
    </recommendedName>
</protein>